<dbReference type="OrthoDB" id="5138418at2759"/>
<feature type="compositionally biased region" description="Polar residues" evidence="1">
    <location>
        <begin position="311"/>
        <end position="325"/>
    </location>
</feature>
<dbReference type="VEuPathDB" id="FungiDB:PV10_07448"/>
<dbReference type="AlphaFoldDB" id="A0A0D1Z5L0"/>
<sequence>MTITMAPASTIHMPGSFLPRNEEDNHDRNFSFQCAPFTSSVFLPPASSLDSSLTSSAFLPISNHTPLSRKRPRPQPQSKQQQQQYIWTPNHLAESVRLDGCDAPSPSPLIDTTYRFANGLDTAADLDTQKQDLERDRDYEKDCRPNRYIRQSSGPSQPPRTPSYTFQSGAHAGEKRSHSPNSRQGWGKTVFTLAGGVAGKVLSFCWNSAVSFKGFYAGGGGGYQFGGQGSEVIGSGWSHVDSTQDVFTTERKEAAIRHSRDMTPVPGGYPEDVAAKTYSDYSDVHNKWVMVDDFEPSSRETSPVRKKSRVGSISTPTAKKSSFPSPTRAAAQIPNANNRSRMVSRSSGHRSSASFASPRISSANKYTNTSHQRRSSQTPNIVHHNAASSTRQPSSRASLASPRRQSSFNVGGSTQTSSHSHSNSASANQSPEVRKFQQKLRRKEAQEEQNMDWMNEQLQAMIKQGKQALGSRVEVEEDDEGVDGQGDIDEGYEEGSGWERDDKIVMKKWF</sequence>
<evidence type="ECO:0000313" key="2">
    <source>
        <dbReference type="EMBL" id="KIV90107.1"/>
    </source>
</evidence>
<feature type="region of interest" description="Disordered" evidence="1">
    <location>
        <begin position="1"/>
        <end position="24"/>
    </location>
</feature>
<feature type="region of interest" description="Disordered" evidence="1">
    <location>
        <begin position="127"/>
        <end position="185"/>
    </location>
</feature>
<evidence type="ECO:0000313" key="3">
    <source>
        <dbReference type="Proteomes" id="UP000054302"/>
    </source>
</evidence>
<protein>
    <submittedName>
        <fullName evidence="2">Uncharacterized protein</fullName>
    </submittedName>
</protein>
<keyword evidence="3" id="KW-1185">Reference proteome</keyword>
<feature type="compositionally biased region" description="Low complexity" evidence="1">
    <location>
        <begin position="339"/>
        <end position="363"/>
    </location>
</feature>
<dbReference type="GeneID" id="27325293"/>
<feature type="compositionally biased region" description="Polar residues" evidence="1">
    <location>
        <begin position="364"/>
        <end position="390"/>
    </location>
</feature>
<dbReference type="RefSeq" id="XP_016221681.1">
    <property type="nucleotide sequence ID" value="XM_016372349.1"/>
</dbReference>
<dbReference type="HOGENOM" id="CLU_026242_2_0_1"/>
<dbReference type="Proteomes" id="UP000054302">
    <property type="component" value="Unassembled WGS sequence"/>
</dbReference>
<reference evidence="2 3" key="1">
    <citation type="submission" date="2015-01" db="EMBL/GenBank/DDBJ databases">
        <title>The Genome Sequence of Exophiala mesophila CBS40295.</title>
        <authorList>
            <consortium name="The Broad Institute Genomics Platform"/>
            <person name="Cuomo C."/>
            <person name="de Hoog S."/>
            <person name="Gorbushina A."/>
            <person name="Stielow B."/>
            <person name="Teixiera M."/>
            <person name="Abouelleil A."/>
            <person name="Chapman S.B."/>
            <person name="Priest M."/>
            <person name="Young S.K."/>
            <person name="Wortman J."/>
            <person name="Nusbaum C."/>
            <person name="Birren B."/>
        </authorList>
    </citation>
    <scope>NUCLEOTIDE SEQUENCE [LARGE SCALE GENOMIC DNA]</scope>
    <source>
        <strain evidence="2 3">CBS 40295</strain>
    </source>
</reference>
<feature type="region of interest" description="Disordered" evidence="1">
    <location>
        <begin position="296"/>
        <end position="450"/>
    </location>
</feature>
<feature type="region of interest" description="Disordered" evidence="1">
    <location>
        <begin position="469"/>
        <end position="498"/>
    </location>
</feature>
<evidence type="ECO:0000256" key="1">
    <source>
        <dbReference type="SAM" id="MobiDB-lite"/>
    </source>
</evidence>
<feature type="compositionally biased region" description="Basic and acidic residues" evidence="1">
    <location>
        <begin position="127"/>
        <end position="145"/>
    </location>
</feature>
<organism evidence="2 3">
    <name type="scientific">Exophiala mesophila</name>
    <name type="common">Black yeast-like fungus</name>
    <dbReference type="NCBI Taxonomy" id="212818"/>
    <lineage>
        <taxon>Eukaryota</taxon>
        <taxon>Fungi</taxon>
        <taxon>Dikarya</taxon>
        <taxon>Ascomycota</taxon>
        <taxon>Pezizomycotina</taxon>
        <taxon>Eurotiomycetes</taxon>
        <taxon>Chaetothyriomycetidae</taxon>
        <taxon>Chaetothyriales</taxon>
        <taxon>Herpotrichiellaceae</taxon>
        <taxon>Exophiala</taxon>
    </lineage>
</organism>
<dbReference type="EMBL" id="KN847524">
    <property type="protein sequence ID" value="KIV90107.1"/>
    <property type="molecule type" value="Genomic_DNA"/>
</dbReference>
<feature type="region of interest" description="Disordered" evidence="1">
    <location>
        <begin position="62"/>
        <end position="84"/>
    </location>
</feature>
<name>A0A0D1Z5L0_EXOME</name>
<feature type="compositionally biased region" description="Acidic residues" evidence="1">
    <location>
        <begin position="475"/>
        <end position="493"/>
    </location>
</feature>
<dbReference type="OMA" id="RRMSSQM"/>
<accession>A0A0D1Z5L0</accession>
<dbReference type="STRING" id="212818.A0A0D1Z5L0"/>
<proteinExistence type="predicted"/>
<feature type="compositionally biased region" description="Low complexity" evidence="1">
    <location>
        <begin position="391"/>
        <end position="430"/>
    </location>
</feature>
<gene>
    <name evidence="2" type="ORF">PV10_07448</name>
</gene>